<keyword evidence="1" id="KW-0677">Repeat</keyword>
<evidence type="ECO:0000259" key="3">
    <source>
        <dbReference type="PROSITE" id="PS50222"/>
    </source>
</evidence>
<dbReference type="InterPro" id="IPR002048">
    <property type="entry name" value="EF_hand_dom"/>
</dbReference>
<protein>
    <submittedName>
        <fullName evidence="4">EF-hand domain containing protein</fullName>
    </submittedName>
</protein>
<organism evidence="4 5">
    <name type="scientific">Novymonas esmeraldas</name>
    <dbReference type="NCBI Taxonomy" id="1808958"/>
    <lineage>
        <taxon>Eukaryota</taxon>
        <taxon>Discoba</taxon>
        <taxon>Euglenozoa</taxon>
        <taxon>Kinetoplastea</taxon>
        <taxon>Metakinetoplastina</taxon>
        <taxon>Trypanosomatida</taxon>
        <taxon>Trypanosomatidae</taxon>
        <taxon>Novymonas</taxon>
    </lineage>
</organism>
<dbReference type="GO" id="GO:0005509">
    <property type="term" value="F:calcium ion binding"/>
    <property type="evidence" value="ECO:0007669"/>
    <property type="project" value="InterPro"/>
</dbReference>
<dbReference type="InterPro" id="IPR011992">
    <property type="entry name" value="EF-hand-dom_pair"/>
</dbReference>
<comment type="caution">
    <text evidence="4">The sequence shown here is derived from an EMBL/GenBank/DDBJ whole genome shotgun (WGS) entry which is preliminary data.</text>
</comment>
<sequence>MGRKSKGKGGASVVVTMPRTSHDKVAELKEAFFILDSSGSGAVSAAEIKTLLSSVLSGRMGETFDSFLEECHVNANESITFAQFFVLVTRLHNASVSTADGSEDDLPAADMCAAFAPFDPDDTGVVDSNVFFALLGEKEDKLTSEEQEDLRLRLERTGHMKKGRVHYRAFINNLVATSVSTPYF</sequence>
<proteinExistence type="predicted"/>
<evidence type="ECO:0000313" key="4">
    <source>
        <dbReference type="EMBL" id="KAK7200204.1"/>
    </source>
</evidence>
<keyword evidence="2" id="KW-0106">Calcium</keyword>
<dbReference type="PROSITE" id="PS00018">
    <property type="entry name" value="EF_HAND_1"/>
    <property type="match status" value="1"/>
</dbReference>
<dbReference type="AlphaFoldDB" id="A0AAW0F4R2"/>
<dbReference type="InterPro" id="IPR050403">
    <property type="entry name" value="Myosin_RLC"/>
</dbReference>
<reference evidence="4 5" key="1">
    <citation type="journal article" date="2021" name="MBio">
        <title>A New Model Trypanosomatid, Novymonas esmeraldas: Genomic Perception of Its 'Candidatus Pandoraea novymonadis' Endosymbiont.</title>
        <authorList>
            <person name="Zakharova A."/>
            <person name="Saura A."/>
            <person name="Butenko A."/>
            <person name="Podesvova L."/>
            <person name="Warmusova S."/>
            <person name="Kostygov A.Y."/>
            <person name="Nenarokova A."/>
            <person name="Lukes J."/>
            <person name="Opperdoes F.R."/>
            <person name="Yurchenko V."/>
        </authorList>
    </citation>
    <scope>NUCLEOTIDE SEQUENCE [LARGE SCALE GENOMIC DNA]</scope>
    <source>
        <strain evidence="4 5">E262AT.01</strain>
    </source>
</reference>
<feature type="domain" description="EF-hand" evidence="3">
    <location>
        <begin position="23"/>
        <end position="58"/>
    </location>
</feature>
<gene>
    <name evidence="4" type="ORF">NESM_000071700</name>
</gene>
<dbReference type="SUPFAM" id="SSF47473">
    <property type="entry name" value="EF-hand"/>
    <property type="match status" value="1"/>
</dbReference>
<name>A0AAW0F4R2_9TRYP</name>
<accession>A0AAW0F4R2</accession>
<dbReference type="PROSITE" id="PS50222">
    <property type="entry name" value="EF_HAND_2"/>
    <property type="match status" value="1"/>
</dbReference>
<keyword evidence="5" id="KW-1185">Reference proteome</keyword>
<dbReference type="EMBL" id="JAECZO010000004">
    <property type="protein sequence ID" value="KAK7200204.1"/>
    <property type="molecule type" value="Genomic_DNA"/>
</dbReference>
<dbReference type="Gene3D" id="1.10.238.10">
    <property type="entry name" value="EF-hand"/>
    <property type="match status" value="1"/>
</dbReference>
<evidence type="ECO:0000313" key="5">
    <source>
        <dbReference type="Proteomes" id="UP001430356"/>
    </source>
</evidence>
<dbReference type="SMART" id="SM00054">
    <property type="entry name" value="EFh"/>
    <property type="match status" value="3"/>
</dbReference>
<evidence type="ECO:0000256" key="2">
    <source>
        <dbReference type="ARBA" id="ARBA00022837"/>
    </source>
</evidence>
<dbReference type="PANTHER" id="PTHR23049">
    <property type="entry name" value="MYOSIN REGULATORY LIGHT CHAIN 2"/>
    <property type="match status" value="1"/>
</dbReference>
<evidence type="ECO:0000256" key="1">
    <source>
        <dbReference type="ARBA" id="ARBA00022737"/>
    </source>
</evidence>
<dbReference type="InterPro" id="IPR018247">
    <property type="entry name" value="EF_Hand_1_Ca_BS"/>
</dbReference>
<dbReference type="Proteomes" id="UP001430356">
    <property type="component" value="Unassembled WGS sequence"/>
</dbReference>